<keyword evidence="3" id="KW-0804">Transcription</keyword>
<comment type="caution">
    <text evidence="5">The sequence shown here is derived from an EMBL/GenBank/DDBJ whole genome shotgun (WGS) entry which is preliminary data.</text>
</comment>
<evidence type="ECO:0000256" key="3">
    <source>
        <dbReference type="ARBA" id="ARBA00023163"/>
    </source>
</evidence>
<organism evidence="5 6">
    <name type="scientific">Amycolatopsis acidiphila</name>
    <dbReference type="NCBI Taxonomy" id="715473"/>
    <lineage>
        <taxon>Bacteria</taxon>
        <taxon>Bacillati</taxon>
        <taxon>Actinomycetota</taxon>
        <taxon>Actinomycetes</taxon>
        <taxon>Pseudonocardiales</taxon>
        <taxon>Pseudonocardiaceae</taxon>
        <taxon>Amycolatopsis</taxon>
    </lineage>
</organism>
<dbReference type="InterPro" id="IPR018060">
    <property type="entry name" value="HTH_AraC"/>
</dbReference>
<dbReference type="EMBL" id="VJZA01000004">
    <property type="protein sequence ID" value="TVT24938.1"/>
    <property type="molecule type" value="Genomic_DNA"/>
</dbReference>
<gene>
    <name evidence="5" type="ORF">FNH06_03685</name>
</gene>
<evidence type="ECO:0000256" key="1">
    <source>
        <dbReference type="ARBA" id="ARBA00023015"/>
    </source>
</evidence>
<accession>A0A558AKZ3</accession>
<evidence type="ECO:0000256" key="2">
    <source>
        <dbReference type="ARBA" id="ARBA00023125"/>
    </source>
</evidence>
<feature type="domain" description="HTH araC/xylS-type" evidence="4">
    <location>
        <begin position="239"/>
        <end position="340"/>
    </location>
</feature>
<proteinExistence type="predicted"/>
<dbReference type="PANTHER" id="PTHR46796">
    <property type="entry name" value="HTH-TYPE TRANSCRIPTIONAL ACTIVATOR RHAS-RELATED"/>
    <property type="match status" value="1"/>
</dbReference>
<evidence type="ECO:0000259" key="4">
    <source>
        <dbReference type="PROSITE" id="PS01124"/>
    </source>
</evidence>
<dbReference type="SUPFAM" id="SSF46689">
    <property type="entry name" value="Homeodomain-like"/>
    <property type="match status" value="1"/>
</dbReference>
<sequence length="346" mass="38104">MPRPAARVRLARTAGSGEVAVHRGRTTLATTDVGHAEETLTELYLPLRLLPLRPRTTLDVGLDVVALGSVTIGHLGFGSDIRILTAEVLNYHVDIPVAGRSRSRSGSRDEVFSDPGTAAVFMPAAPADLSWTDGARQICVMLDATEVEHELSTLLGQHLREPLSFANKMDLSGPGGRAWVHALELVAHHAWHETGLLSHRLAVRRLEQVILDGLLTAQPHNYSEQLREDRRSPGLAAVRQAIELTEERPDHPWTPGELAAAVSVSARTLSSGFRKETGMTPLSYLKAVRLHRVHRELIAADRADTTVTEVARRWGFVHLGRFAADYRRRYLESPSETLRSAARRPS</sequence>
<dbReference type="InterPro" id="IPR035418">
    <property type="entry name" value="AraC-bd_2"/>
</dbReference>
<evidence type="ECO:0000313" key="6">
    <source>
        <dbReference type="Proteomes" id="UP000318578"/>
    </source>
</evidence>
<name>A0A558AKZ3_9PSEU</name>
<reference evidence="5 6" key="1">
    <citation type="submission" date="2019-07" db="EMBL/GenBank/DDBJ databases">
        <title>New species of Amycolatopsis and Streptomyces.</title>
        <authorList>
            <person name="Duangmal K."/>
            <person name="Teo W.F.A."/>
            <person name="Lipun K."/>
        </authorList>
    </citation>
    <scope>NUCLEOTIDE SEQUENCE [LARGE SCALE GENOMIC DNA]</scope>
    <source>
        <strain evidence="5 6">JCM 30562</strain>
    </source>
</reference>
<dbReference type="GO" id="GO:0003700">
    <property type="term" value="F:DNA-binding transcription factor activity"/>
    <property type="evidence" value="ECO:0007669"/>
    <property type="project" value="InterPro"/>
</dbReference>
<keyword evidence="1" id="KW-0805">Transcription regulation</keyword>
<dbReference type="InterPro" id="IPR009057">
    <property type="entry name" value="Homeodomain-like_sf"/>
</dbReference>
<dbReference type="AlphaFoldDB" id="A0A558AKZ3"/>
<dbReference type="GO" id="GO:0043565">
    <property type="term" value="F:sequence-specific DNA binding"/>
    <property type="evidence" value="ECO:0007669"/>
    <property type="project" value="InterPro"/>
</dbReference>
<evidence type="ECO:0000313" key="5">
    <source>
        <dbReference type="EMBL" id="TVT24938.1"/>
    </source>
</evidence>
<dbReference type="OrthoDB" id="5464689at2"/>
<dbReference type="PANTHER" id="PTHR46796:SF12">
    <property type="entry name" value="HTH-TYPE DNA-BINDING TRANSCRIPTIONAL ACTIVATOR EUTR"/>
    <property type="match status" value="1"/>
</dbReference>
<keyword evidence="6" id="KW-1185">Reference proteome</keyword>
<dbReference type="InterPro" id="IPR050204">
    <property type="entry name" value="AraC_XylS_family_regulators"/>
</dbReference>
<dbReference type="Proteomes" id="UP000318578">
    <property type="component" value="Unassembled WGS sequence"/>
</dbReference>
<keyword evidence="2" id="KW-0238">DNA-binding</keyword>
<dbReference type="Pfam" id="PF12833">
    <property type="entry name" value="HTH_18"/>
    <property type="match status" value="1"/>
</dbReference>
<dbReference type="Pfam" id="PF14525">
    <property type="entry name" value="AraC_binding_2"/>
    <property type="match status" value="1"/>
</dbReference>
<dbReference type="SMART" id="SM00342">
    <property type="entry name" value="HTH_ARAC"/>
    <property type="match status" value="1"/>
</dbReference>
<dbReference type="PROSITE" id="PS01124">
    <property type="entry name" value="HTH_ARAC_FAMILY_2"/>
    <property type="match status" value="1"/>
</dbReference>
<protein>
    <submittedName>
        <fullName evidence="5">AraC family transcriptional regulator</fullName>
    </submittedName>
</protein>
<dbReference type="Gene3D" id="1.10.10.60">
    <property type="entry name" value="Homeodomain-like"/>
    <property type="match status" value="1"/>
</dbReference>